<sequence>MEEHGRKTTRGPYEEMLSRTAGCREEQGKVYARNGSGKNLMKKRGRSGTPEQMKPWKHIRRNWGRTANL</sequence>
<comment type="caution">
    <text evidence="2">The sequence shown here is derived from an EMBL/GenBank/DDBJ whole genome shotgun (WGS) entry which is preliminary data.</text>
</comment>
<accession>A0ABQ9BN12</accession>
<name>A0ABQ9BN12_9ROSI</name>
<feature type="compositionally biased region" description="Basic and acidic residues" evidence="1">
    <location>
        <begin position="1"/>
        <end position="28"/>
    </location>
</feature>
<proteinExistence type="predicted"/>
<dbReference type="Proteomes" id="UP001141253">
    <property type="component" value="Chromosome 3"/>
</dbReference>
<reference evidence="2" key="2">
    <citation type="journal article" date="2023" name="Int. J. Mol. Sci.">
        <title>De Novo Assembly and Annotation of 11 Diverse Shrub Willow (Salix) Genomes Reveals Novel Gene Organization in Sex-Linked Regions.</title>
        <authorList>
            <person name="Hyden B."/>
            <person name="Feng K."/>
            <person name="Yates T.B."/>
            <person name="Jawdy S."/>
            <person name="Cereghino C."/>
            <person name="Smart L.B."/>
            <person name="Muchero W."/>
        </authorList>
    </citation>
    <scope>NUCLEOTIDE SEQUENCE</scope>
    <source>
        <tissue evidence="2">Shoot tip</tissue>
    </source>
</reference>
<evidence type="ECO:0000256" key="1">
    <source>
        <dbReference type="SAM" id="MobiDB-lite"/>
    </source>
</evidence>
<keyword evidence="3" id="KW-1185">Reference proteome</keyword>
<protein>
    <submittedName>
        <fullName evidence="2">Uncharacterized protein</fullName>
    </submittedName>
</protein>
<gene>
    <name evidence="2" type="ORF">OIU77_026994</name>
</gene>
<reference evidence="2" key="1">
    <citation type="submission" date="2022-10" db="EMBL/GenBank/DDBJ databases">
        <authorList>
            <person name="Hyden B.L."/>
            <person name="Feng K."/>
            <person name="Yates T."/>
            <person name="Jawdy S."/>
            <person name="Smart L.B."/>
            <person name="Muchero W."/>
        </authorList>
    </citation>
    <scope>NUCLEOTIDE SEQUENCE</scope>
    <source>
        <tissue evidence="2">Shoot tip</tissue>
    </source>
</reference>
<organism evidence="2 3">
    <name type="scientific">Salix suchowensis</name>
    <dbReference type="NCBI Taxonomy" id="1278906"/>
    <lineage>
        <taxon>Eukaryota</taxon>
        <taxon>Viridiplantae</taxon>
        <taxon>Streptophyta</taxon>
        <taxon>Embryophyta</taxon>
        <taxon>Tracheophyta</taxon>
        <taxon>Spermatophyta</taxon>
        <taxon>Magnoliopsida</taxon>
        <taxon>eudicotyledons</taxon>
        <taxon>Gunneridae</taxon>
        <taxon>Pentapetalae</taxon>
        <taxon>rosids</taxon>
        <taxon>fabids</taxon>
        <taxon>Malpighiales</taxon>
        <taxon>Salicaceae</taxon>
        <taxon>Saliceae</taxon>
        <taxon>Salix</taxon>
    </lineage>
</organism>
<evidence type="ECO:0000313" key="2">
    <source>
        <dbReference type="EMBL" id="KAJ6388543.1"/>
    </source>
</evidence>
<feature type="region of interest" description="Disordered" evidence="1">
    <location>
        <begin position="1"/>
        <end position="69"/>
    </location>
</feature>
<dbReference type="EMBL" id="JAPFFI010000007">
    <property type="protein sequence ID" value="KAJ6388543.1"/>
    <property type="molecule type" value="Genomic_DNA"/>
</dbReference>
<evidence type="ECO:0000313" key="3">
    <source>
        <dbReference type="Proteomes" id="UP001141253"/>
    </source>
</evidence>